<protein>
    <submittedName>
        <fullName evidence="1">Uncharacterized protein</fullName>
    </submittedName>
</protein>
<sequence length="105" mass="11299">MILLRTHSNRWIARARRAGTVVGVITLDTDPGRPVHRTVRLDPSGERVLLRDTESLEEAFAVLLAGVERARLALEAELAGPAAPVSVREILEDAATPPDEDGIAA</sequence>
<evidence type="ECO:0000313" key="2">
    <source>
        <dbReference type="Proteomes" id="UP000241085"/>
    </source>
</evidence>
<name>A0A2T4UQ78_9MICO</name>
<reference evidence="1 2" key="1">
    <citation type="submission" date="2018-03" db="EMBL/GenBank/DDBJ databases">
        <title>Bacteriophage NCPPB3778 and a type I-E CRISPR drive the evolution of the US Biological Select Agent, Rathayibacter toxicus.</title>
        <authorList>
            <person name="Davis E.W.II."/>
            <person name="Tabima J.F."/>
            <person name="Weisberg A.J."/>
            <person name="Dantas Lopes L."/>
            <person name="Wiseman M.S."/>
            <person name="Wiseman M.S."/>
            <person name="Pupko T."/>
            <person name="Belcher M.S."/>
            <person name="Sechler A.J."/>
            <person name="Tancos M.A."/>
            <person name="Schroeder B.K."/>
            <person name="Murray T.D."/>
            <person name="Luster D.G."/>
            <person name="Schneider W.L."/>
            <person name="Rogers E."/>
            <person name="Andreote F.D."/>
            <person name="Grunwald N.J."/>
            <person name="Putnam M.L."/>
            <person name="Chang J.H."/>
        </authorList>
    </citation>
    <scope>NUCLEOTIDE SEQUENCE [LARGE SCALE GENOMIC DNA]</scope>
    <source>
        <strain evidence="1 2">DSM 15933</strain>
    </source>
</reference>
<proteinExistence type="predicted"/>
<organism evidence="1 2">
    <name type="scientific">Rathayibacter caricis DSM 15933</name>
    <dbReference type="NCBI Taxonomy" id="1328867"/>
    <lineage>
        <taxon>Bacteria</taxon>
        <taxon>Bacillati</taxon>
        <taxon>Actinomycetota</taxon>
        <taxon>Actinomycetes</taxon>
        <taxon>Micrococcales</taxon>
        <taxon>Microbacteriaceae</taxon>
        <taxon>Rathayibacter</taxon>
    </lineage>
</organism>
<evidence type="ECO:0000313" key="1">
    <source>
        <dbReference type="EMBL" id="PTL71682.1"/>
    </source>
</evidence>
<dbReference type="AlphaFoldDB" id="A0A2T4UQ78"/>
<dbReference type="Proteomes" id="UP000241085">
    <property type="component" value="Unassembled WGS sequence"/>
</dbReference>
<dbReference type="RefSeq" id="WP_107573523.1">
    <property type="nucleotide sequence ID" value="NZ_PZPL01000001.1"/>
</dbReference>
<keyword evidence="2" id="KW-1185">Reference proteome</keyword>
<dbReference type="EMBL" id="PZPL01000001">
    <property type="protein sequence ID" value="PTL71682.1"/>
    <property type="molecule type" value="Genomic_DNA"/>
</dbReference>
<accession>A0A2T4UQ78</accession>
<comment type="caution">
    <text evidence="1">The sequence shown here is derived from an EMBL/GenBank/DDBJ whole genome shotgun (WGS) entry which is preliminary data.</text>
</comment>
<gene>
    <name evidence="1" type="ORF">C1I63_01670</name>
</gene>